<name>A0ACD5TXK9_AVESA</name>
<proteinExistence type="predicted"/>
<dbReference type="Proteomes" id="UP001732700">
    <property type="component" value="Chromosome 1D"/>
</dbReference>
<keyword evidence="2" id="KW-1185">Reference proteome</keyword>
<organism evidence="1 2">
    <name type="scientific">Avena sativa</name>
    <name type="common">Oat</name>
    <dbReference type="NCBI Taxonomy" id="4498"/>
    <lineage>
        <taxon>Eukaryota</taxon>
        <taxon>Viridiplantae</taxon>
        <taxon>Streptophyta</taxon>
        <taxon>Embryophyta</taxon>
        <taxon>Tracheophyta</taxon>
        <taxon>Spermatophyta</taxon>
        <taxon>Magnoliopsida</taxon>
        <taxon>Liliopsida</taxon>
        <taxon>Poales</taxon>
        <taxon>Poaceae</taxon>
        <taxon>BOP clade</taxon>
        <taxon>Pooideae</taxon>
        <taxon>Poodae</taxon>
        <taxon>Poeae</taxon>
        <taxon>Poeae Chloroplast Group 1 (Aveneae type)</taxon>
        <taxon>Aveninae</taxon>
        <taxon>Avena</taxon>
    </lineage>
</organism>
<reference evidence="1" key="2">
    <citation type="submission" date="2025-09" db="UniProtKB">
        <authorList>
            <consortium name="EnsemblPlants"/>
        </authorList>
    </citation>
    <scope>IDENTIFICATION</scope>
</reference>
<evidence type="ECO:0000313" key="2">
    <source>
        <dbReference type="Proteomes" id="UP001732700"/>
    </source>
</evidence>
<reference evidence="1" key="1">
    <citation type="submission" date="2021-05" db="EMBL/GenBank/DDBJ databases">
        <authorList>
            <person name="Scholz U."/>
            <person name="Mascher M."/>
            <person name="Fiebig A."/>
        </authorList>
    </citation>
    <scope>NUCLEOTIDE SEQUENCE [LARGE SCALE GENOMIC DNA]</scope>
</reference>
<sequence length="340" mass="37613">MADHEVQEVKIPVVSNPPDEAASGSDQSIQSAAIAAEIIATQNYRQVLSIHVHPTEPWILTTNNRGNVSIWNYQTRATVNSFEVNNADEPVYSAKFIEQEEWLVVGGSDGYIYVYSYESYDTMEEVECFEAHGGYHITSLAVEPTQSFVLSTSGDHLIKLWTWEKGWECIQTFLGHYNKVTQVMFDPKDSNRFVSASLDRTVKIWSIDSATCNITLHGHPDGVICLQYFSSDNNQQFLIAGSSDGAAKIWDLATESPVSMIEGDGNQLNALCLHPELPLLITGLHDGTIQIWKSTGTAYRLENITGFNLGAVKALGYIKGSRRIVVGCDQGIAMMEVKVP</sequence>
<evidence type="ECO:0000313" key="1">
    <source>
        <dbReference type="EnsemblPlants" id="AVESA.00010b.r2.1DG0145610.1.CDS"/>
    </source>
</evidence>
<protein>
    <submittedName>
        <fullName evidence="1">Uncharacterized protein</fullName>
    </submittedName>
</protein>
<accession>A0ACD5TXK9</accession>
<dbReference type="EnsemblPlants" id="AVESA.00010b.r2.1DG0145610.1">
    <property type="protein sequence ID" value="AVESA.00010b.r2.1DG0145610.1.CDS"/>
    <property type="gene ID" value="AVESA.00010b.r2.1DG0145610"/>
</dbReference>